<name>A0A1I3VI34_9ACTN</name>
<proteinExistence type="predicted"/>
<protein>
    <submittedName>
        <fullName evidence="1">Uncharacterized protein</fullName>
    </submittedName>
</protein>
<dbReference type="AlphaFoldDB" id="A0A1I3VI34"/>
<dbReference type="EMBL" id="FOQY01000014">
    <property type="protein sequence ID" value="SFJ94006.1"/>
    <property type="molecule type" value="Genomic_DNA"/>
</dbReference>
<reference evidence="2" key="1">
    <citation type="submission" date="2016-10" db="EMBL/GenBank/DDBJ databases">
        <authorList>
            <person name="Varghese N."/>
            <person name="Submissions S."/>
        </authorList>
    </citation>
    <scope>NUCLEOTIDE SEQUENCE [LARGE SCALE GENOMIC DNA]</scope>
    <source>
        <strain evidence="2">CGMCC 4.2126</strain>
    </source>
</reference>
<gene>
    <name evidence="1" type="ORF">SAMN05216275_11473</name>
</gene>
<dbReference type="Proteomes" id="UP000199111">
    <property type="component" value="Unassembled WGS sequence"/>
</dbReference>
<evidence type="ECO:0000313" key="2">
    <source>
        <dbReference type="Proteomes" id="UP000199111"/>
    </source>
</evidence>
<dbReference type="GeneID" id="96304130"/>
<accession>A0A1I3VI34</accession>
<keyword evidence="2" id="KW-1185">Reference proteome</keyword>
<dbReference type="RefSeq" id="WP_177245199.1">
    <property type="nucleotide sequence ID" value="NZ_FOQY01000014.1"/>
</dbReference>
<sequence>MLPTAILAPARQPRRTFTAVAPDALWAGDVTMITTEKAFRRFTPGLLEPIW</sequence>
<evidence type="ECO:0000313" key="1">
    <source>
        <dbReference type="EMBL" id="SFJ94006.1"/>
    </source>
</evidence>
<organism evidence="1 2">
    <name type="scientific">Streptosporangium canum</name>
    <dbReference type="NCBI Taxonomy" id="324952"/>
    <lineage>
        <taxon>Bacteria</taxon>
        <taxon>Bacillati</taxon>
        <taxon>Actinomycetota</taxon>
        <taxon>Actinomycetes</taxon>
        <taxon>Streptosporangiales</taxon>
        <taxon>Streptosporangiaceae</taxon>
        <taxon>Streptosporangium</taxon>
    </lineage>
</organism>